<feature type="non-terminal residue" evidence="2">
    <location>
        <position position="1"/>
    </location>
</feature>
<evidence type="ECO:0000259" key="1">
    <source>
        <dbReference type="Pfam" id="PF04851"/>
    </source>
</evidence>
<dbReference type="InterPro" id="IPR006935">
    <property type="entry name" value="Helicase/UvrB_N"/>
</dbReference>
<dbReference type="Pfam" id="PF04851">
    <property type="entry name" value="ResIII"/>
    <property type="match status" value="1"/>
</dbReference>
<dbReference type="InterPro" id="IPR027417">
    <property type="entry name" value="P-loop_NTPase"/>
</dbReference>
<proteinExistence type="predicted"/>
<sequence length="141" mass="15807">LRDDVKGHHRLAGTGGRAQRPEIFSQHFIHSNFLKGFEPAVEGKIQRFEPAPLIIVHTKELAGQWVDRIGTFLGIESEDVGFIGSGQKRIGEKITVALVQSLYKCADEVAENIGFLLVDECHRCPSRTFTEAVSYFDSQYM</sequence>
<dbReference type="Gene3D" id="3.40.50.300">
    <property type="entry name" value="P-loop containing nucleotide triphosphate hydrolases"/>
    <property type="match status" value="1"/>
</dbReference>
<dbReference type="SUPFAM" id="SSF52540">
    <property type="entry name" value="P-loop containing nucleoside triphosphate hydrolases"/>
    <property type="match status" value="1"/>
</dbReference>
<evidence type="ECO:0000313" key="2">
    <source>
        <dbReference type="EMBL" id="GAH13528.1"/>
    </source>
</evidence>
<protein>
    <recommendedName>
        <fullName evidence="1">Helicase/UvrB N-terminal domain-containing protein</fullName>
    </recommendedName>
</protein>
<dbReference type="GO" id="GO:0016787">
    <property type="term" value="F:hydrolase activity"/>
    <property type="evidence" value="ECO:0007669"/>
    <property type="project" value="InterPro"/>
</dbReference>
<organism evidence="2">
    <name type="scientific">marine sediment metagenome</name>
    <dbReference type="NCBI Taxonomy" id="412755"/>
    <lineage>
        <taxon>unclassified sequences</taxon>
        <taxon>metagenomes</taxon>
        <taxon>ecological metagenomes</taxon>
    </lineage>
</organism>
<name>X1EY62_9ZZZZ</name>
<dbReference type="GO" id="GO:0005524">
    <property type="term" value="F:ATP binding"/>
    <property type="evidence" value="ECO:0007669"/>
    <property type="project" value="InterPro"/>
</dbReference>
<dbReference type="EMBL" id="BART01038039">
    <property type="protein sequence ID" value="GAH13528.1"/>
    <property type="molecule type" value="Genomic_DNA"/>
</dbReference>
<gene>
    <name evidence="2" type="ORF">S01H4_63313</name>
</gene>
<feature type="domain" description="Helicase/UvrB N-terminal" evidence="1">
    <location>
        <begin position="52"/>
        <end position="140"/>
    </location>
</feature>
<dbReference type="AlphaFoldDB" id="X1EY62"/>
<comment type="caution">
    <text evidence="2">The sequence shown here is derived from an EMBL/GenBank/DDBJ whole genome shotgun (WGS) entry which is preliminary data.</text>
</comment>
<reference evidence="2" key="1">
    <citation type="journal article" date="2014" name="Front. Microbiol.">
        <title>High frequency of phylogenetically diverse reductive dehalogenase-homologous genes in deep subseafloor sedimentary metagenomes.</title>
        <authorList>
            <person name="Kawai M."/>
            <person name="Futagami T."/>
            <person name="Toyoda A."/>
            <person name="Takaki Y."/>
            <person name="Nishi S."/>
            <person name="Hori S."/>
            <person name="Arai W."/>
            <person name="Tsubouchi T."/>
            <person name="Morono Y."/>
            <person name="Uchiyama I."/>
            <person name="Ito T."/>
            <person name="Fujiyama A."/>
            <person name="Inagaki F."/>
            <person name="Takami H."/>
        </authorList>
    </citation>
    <scope>NUCLEOTIDE SEQUENCE</scope>
    <source>
        <strain evidence="2">Expedition CK06-06</strain>
    </source>
</reference>
<feature type="non-terminal residue" evidence="2">
    <location>
        <position position="141"/>
    </location>
</feature>
<dbReference type="GO" id="GO:0003677">
    <property type="term" value="F:DNA binding"/>
    <property type="evidence" value="ECO:0007669"/>
    <property type="project" value="InterPro"/>
</dbReference>
<accession>X1EY62</accession>